<evidence type="ECO:0000313" key="2">
    <source>
        <dbReference type="Proteomes" id="UP000001879"/>
    </source>
</evidence>
<evidence type="ECO:0000313" key="1">
    <source>
        <dbReference type="EMBL" id="ADD07448.1"/>
    </source>
</evidence>
<keyword evidence="1" id="KW-0614">Plasmid</keyword>
<reference evidence="1 2" key="2">
    <citation type="journal article" date="2012" name="BMC Genomics">
        <title>A comparative genomics perspective on the genetic content of the alkaliphilic haloarchaeon Natrialba magadii ATCC 43099T.</title>
        <authorList>
            <person name="Siddaramappa S."/>
            <person name="Challacombe J.F."/>
            <person name="Decastro R.E."/>
            <person name="Pfeiffer F."/>
            <person name="Sastre D.E."/>
            <person name="Gimenez M.I."/>
            <person name="Paggi R.A."/>
            <person name="Detter J.C."/>
            <person name="Davenport K.W."/>
            <person name="Goodwin L.A."/>
            <person name="Kyrpides N."/>
            <person name="Tapia R."/>
            <person name="Pitluck S."/>
            <person name="Lucas S."/>
            <person name="Woyke T."/>
            <person name="Maupin-Furlow J.A."/>
        </authorList>
    </citation>
    <scope>NUCLEOTIDE SEQUENCE [LARGE SCALE GENOMIC DNA]</scope>
    <source>
        <strain evidence="2">ATCC 43099 / DSM 3394 / CCM 3739 / CIP 104546 / IAM 13178 / JCM 8861 / NBRC 102185 / NCIMB 2190 / MS3</strain>
    </source>
</reference>
<dbReference type="Proteomes" id="UP000001879">
    <property type="component" value="Plasmid pNMAG01"/>
</dbReference>
<dbReference type="Pfam" id="PF24441">
    <property type="entry name" value="DUF7560"/>
    <property type="match status" value="1"/>
</dbReference>
<name>D3T1I9_NATMM</name>
<sequence length="51" mass="5414">MSTCEDYTFVCPECSQSITVNASMREALVENGCVICGASVNRNAFDTACDG</sequence>
<protein>
    <submittedName>
        <fullName evidence="1">Small CPxCG-related zinc finger protein</fullName>
    </submittedName>
</protein>
<dbReference type="EMBL" id="CP001933">
    <property type="protein sequence ID" value="ADD07448.1"/>
    <property type="molecule type" value="Genomic_DNA"/>
</dbReference>
<dbReference type="AlphaFoldDB" id="D3T1I9"/>
<reference evidence="2" key="1">
    <citation type="submission" date="2010-02" db="EMBL/GenBank/DDBJ databases">
        <title>Complete sequence of plasmid 1 of Natrialba magadii ATCC 43099.</title>
        <authorList>
            <consortium name="US DOE Joint Genome Institute"/>
            <person name="Lucas S."/>
            <person name="Copeland A."/>
            <person name="Lapidus A."/>
            <person name="Cheng J.-F."/>
            <person name="Bruce D."/>
            <person name="Goodwin L."/>
            <person name="Pitluck S."/>
            <person name="Davenport K."/>
            <person name="Saunders E."/>
            <person name="Detter J.C."/>
            <person name="Han C."/>
            <person name="Tapia R."/>
            <person name="Land M."/>
            <person name="Hauser L."/>
            <person name="Kyrpides N."/>
            <person name="Mikhailova N."/>
            <person name="De Castro R.E."/>
            <person name="Maupin-Furlow J.A."/>
            <person name="Woyke T."/>
        </authorList>
    </citation>
    <scope>NUCLEOTIDE SEQUENCE [LARGE SCALE GENOMIC DNA]</scope>
    <source>
        <strain evidence="2">ATCC 43099 / DSM 3394 / CCM 3739 / CIP 104546 / IAM 13178 / JCM 8861 / NBRC 102185 / NCIMB 2190 / MS3</strain>
        <plasmid evidence="2">pNMAG01</plasmid>
    </source>
</reference>
<gene>
    <name evidence="1" type="ordered locus">Nmag_3907</name>
</gene>
<dbReference type="InterPro" id="IPR055982">
    <property type="entry name" value="DUF7560"/>
</dbReference>
<keyword evidence="2" id="KW-1185">Reference proteome</keyword>
<dbReference type="HOGENOM" id="CLU_206272_1_0_2"/>
<accession>D3T1I9</accession>
<organism evidence="1 2">
    <name type="scientific">Natrialba magadii (strain ATCC 43099 / DSM 3394 / CCM 3739 / CIP 104546 / IAM 13178 / JCM 8861 / NBRC 102185 / NCIMB 2190 / MS3)</name>
    <name type="common">Natronobacterium magadii</name>
    <dbReference type="NCBI Taxonomy" id="547559"/>
    <lineage>
        <taxon>Archaea</taxon>
        <taxon>Methanobacteriati</taxon>
        <taxon>Methanobacteriota</taxon>
        <taxon>Stenosarchaea group</taxon>
        <taxon>Halobacteria</taxon>
        <taxon>Halobacteriales</taxon>
        <taxon>Natrialbaceae</taxon>
        <taxon>Natrialba</taxon>
    </lineage>
</organism>
<geneLocation type="plasmid" evidence="1 2">
    <name>pNMAG01</name>
</geneLocation>
<proteinExistence type="predicted"/>
<dbReference type="KEGG" id="nmg:Nmag_3907"/>